<feature type="domain" description="KaiC" evidence="7">
    <location>
        <begin position="238"/>
        <end position="464"/>
    </location>
</feature>
<evidence type="ECO:0000313" key="8">
    <source>
        <dbReference type="EMBL" id="TDW77171.1"/>
    </source>
</evidence>
<evidence type="ECO:0000256" key="3">
    <source>
        <dbReference type="ARBA" id="ARBA00022679"/>
    </source>
</evidence>
<evidence type="ECO:0000259" key="7">
    <source>
        <dbReference type="PROSITE" id="PS51146"/>
    </source>
</evidence>
<dbReference type="OrthoDB" id="9783783at2"/>
<evidence type="ECO:0000256" key="5">
    <source>
        <dbReference type="ARBA" id="ARBA00022777"/>
    </source>
</evidence>
<dbReference type="SUPFAM" id="SSF52540">
    <property type="entry name" value="P-loop containing nucleoside triphosphate hydrolases"/>
    <property type="match status" value="2"/>
</dbReference>
<feature type="domain" description="KaiC" evidence="7">
    <location>
        <begin position="3"/>
        <end position="234"/>
    </location>
</feature>
<dbReference type="PROSITE" id="PS51146">
    <property type="entry name" value="KAIC"/>
    <property type="match status" value="2"/>
</dbReference>
<dbReference type="PIRSF" id="PIRSF039117">
    <property type="entry name" value="KaiC"/>
    <property type="match status" value="1"/>
</dbReference>
<gene>
    <name evidence="8" type="ORF">EV653_2335</name>
</gene>
<comment type="caution">
    <text evidence="8">The sequence shown here is derived from an EMBL/GenBank/DDBJ whole genome shotgun (WGS) entry which is preliminary data.</text>
</comment>
<dbReference type="InterPro" id="IPR030665">
    <property type="entry name" value="KaiC"/>
</dbReference>
<evidence type="ECO:0000256" key="2">
    <source>
        <dbReference type="ARBA" id="ARBA00022553"/>
    </source>
</evidence>
<dbReference type="InterPro" id="IPR027417">
    <property type="entry name" value="P-loop_NTPase"/>
</dbReference>
<dbReference type="GO" id="GO:0016787">
    <property type="term" value="F:hydrolase activity"/>
    <property type="evidence" value="ECO:0007669"/>
    <property type="project" value="UniProtKB-KW"/>
</dbReference>
<reference evidence="8 9" key="1">
    <citation type="submission" date="2019-03" db="EMBL/GenBank/DDBJ databases">
        <title>Genomic Encyclopedia of Type Strains, Phase III (KMG-III): the genomes of soil and plant-associated and newly described type strains.</title>
        <authorList>
            <person name="Whitman W."/>
        </authorList>
    </citation>
    <scope>NUCLEOTIDE SEQUENCE [LARGE SCALE GENOMIC DNA]</scope>
    <source>
        <strain evidence="8 9">VKM Ac-2573</strain>
    </source>
</reference>
<keyword evidence="5" id="KW-0418">Kinase</keyword>
<keyword evidence="6" id="KW-0378">Hydrolase</keyword>
<dbReference type="RefSeq" id="WP_134101339.1">
    <property type="nucleotide sequence ID" value="NZ_SODP01000001.1"/>
</dbReference>
<dbReference type="PANTHER" id="PTHR42926:SF1">
    <property type="entry name" value="CIRCADIAN CLOCK OSCILLATOR PROTEIN KAIC 1"/>
    <property type="match status" value="1"/>
</dbReference>
<dbReference type="EC" id="2.7.11.1" evidence="1"/>
<keyword evidence="4" id="KW-0677">Repeat</keyword>
<keyword evidence="2" id="KW-0597">Phosphoprotein</keyword>
<dbReference type="PANTHER" id="PTHR42926">
    <property type="match status" value="1"/>
</dbReference>
<evidence type="ECO:0000256" key="6">
    <source>
        <dbReference type="ARBA" id="ARBA00022801"/>
    </source>
</evidence>
<sequence length="464" mass="50546">MIDRITSGSEPLDVILGGGLPQDAIIVLAGAPGSGKTILGQQWVFANATPERPALYLTTVSEPLEKVLRYGETMSFFDQSAVGRSVYYEDLGAALRDQGLRGVLDRLRDLIRELQPMMVVIDSFRALHPYADRSSGFRRFLHDLAGMLSAVPVTSLWVGEYDEDDIARDPEFAVADAIITLSSVQVGQRSARALQVHKLRGGGFLAGKHAYRLSAAGLDVFPRLADAPDASSYELGDQRVPSGVKAVDEMLEDGFWPGASTVVAGPTGVGKTLMGLHFVFRALELGERAVIATLQEDRYQLERTVARFGWTLDAENLTVLYGSPVDLYVDEWVYELLATIKDTGASRVLVDSLGDLQVAAPDEARFREYLYSLLQRSSRGGTSVMLTYEVPELFGVTRLSEVAASHMADNVLLLQYAQIGRSMTRTLTVLKTRASHHDPAVREFLITPEGIGLLADGTSGPVEP</sequence>
<evidence type="ECO:0000256" key="1">
    <source>
        <dbReference type="ARBA" id="ARBA00012513"/>
    </source>
</evidence>
<evidence type="ECO:0000313" key="9">
    <source>
        <dbReference type="Proteomes" id="UP000295146"/>
    </source>
</evidence>
<name>A0A4R8CM77_9ACTN</name>
<dbReference type="Gene3D" id="3.40.50.300">
    <property type="entry name" value="P-loop containing nucleotide triphosphate hydrolases"/>
    <property type="match status" value="2"/>
</dbReference>
<dbReference type="EMBL" id="SODP01000001">
    <property type="protein sequence ID" value="TDW77171.1"/>
    <property type="molecule type" value="Genomic_DNA"/>
</dbReference>
<dbReference type="GO" id="GO:0005524">
    <property type="term" value="F:ATP binding"/>
    <property type="evidence" value="ECO:0007669"/>
    <property type="project" value="InterPro"/>
</dbReference>
<keyword evidence="9" id="KW-1185">Reference proteome</keyword>
<dbReference type="Pfam" id="PF06745">
    <property type="entry name" value="ATPase"/>
    <property type="match status" value="2"/>
</dbReference>
<dbReference type="AlphaFoldDB" id="A0A4R8CM77"/>
<keyword evidence="3" id="KW-0808">Transferase</keyword>
<evidence type="ECO:0000256" key="4">
    <source>
        <dbReference type="ARBA" id="ARBA00022737"/>
    </source>
</evidence>
<accession>A0A4R8CM77</accession>
<protein>
    <recommendedName>
        <fullName evidence="1">non-specific serine/threonine protein kinase</fullName>
        <ecNumber evidence="1">2.7.11.1</ecNumber>
    </recommendedName>
</protein>
<dbReference type="InterPro" id="IPR051347">
    <property type="entry name" value="Circadian_clock_KaiC-rel"/>
</dbReference>
<organism evidence="8 9">
    <name type="scientific">Kribbella pratensis</name>
    <dbReference type="NCBI Taxonomy" id="2512112"/>
    <lineage>
        <taxon>Bacteria</taxon>
        <taxon>Bacillati</taxon>
        <taxon>Actinomycetota</taxon>
        <taxon>Actinomycetes</taxon>
        <taxon>Propionibacteriales</taxon>
        <taxon>Kribbellaceae</taxon>
        <taxon>Kribbella</taxon>
    </lineage>
</organism>
<dbReference type="Proteomes" id="UP000295146">
    <property type="component" value="Unassembled WGS sequence"/>
</dbReference>
<dbReference type="InterPro" id="IPR014774">
    <property type="entry name" value="KaiC-like_dom"/>
</dbReference>
<proteinExistence type="predicted"/>
<dbReference type="InterPro" id="IPR010624">
    <property type="entry name" value="KaiC_dom"/>
</dbReference>
<dbReference type="GO" id="GO:0004674">
    <property type="term" value="F:protein serine/threonine kinase activity"/>
    <property type="evidence" value="ECO:0007669"/>
    <property type="project" value="UniProtKB-EC"/>
</dbReference>